<evidence type="ECO:0000313" key="14">
    <source>
        <dbReference type="EMBL" id="KAG0119189.1"/>
    </source>
</evidence>
<evidence type="ECO:0000256" key="2">
    <source>
        <dbReference type="ARBA" id="ARBA00022475"/>
    </source>
</evidence>
<dbReference type="FunFam" id="2.10.25.10:FF:000586">
    <property type="entry name" value="EGF, latrophilin seven transmembrane domain-containing protein 1"/>
    <property type="match status" value="1"/>
</dbReference>
<dbReference type="PROSITE" id="PS00010">
    <property type="entry name" value="ASX_HYDROXYL"/>
    <property type="match status" value="1"/>
</dbReference>
<evidence type="ECO:0000256" key="4">
    <source>
        <dbReference type="ARBA" id="ARBA00022692"/>
    </source>
</evidence>
<dbReference type="InterPro" id="IPR001881">
    <property type="entry name" value="EGF-like_Ca-bd_dom"/>
</dbReference>
<dbReference type="SMART" id="SM00303">
    <property type="entry name" value="GPS"/>
    <property type="match status" value="1"/>
</dbReference>
<evidence type="ECO:0000313" key="15">
    <source>
        <dbReference type="EMBL" id="KAI1236723.1"/>
    </source>
</evidence>
<evidence type="ECO:0000256" key="6">
    <source>
        <dbReference type="ARBA" id="ARBA00023136"/>
    </source>
</evidence>
<evidence type="ECO:0000256" key="7">
    <source>
        <dbReference type="ARBA" id="ARBA00023157"/>
    </source>
</evidence>
<dbReference type="GO" id="GO:0007189">
    <property type="term" value="P:adenylate cyclase-activating G protein-coupled receptor signaling pathway"/>
    <property type="evidence" value="ECO:0007669"/>
    <property type="project" value="TreeGrafter"/>
</dbReference>
<comment type="subcellular location">
    <subcellularLocation>
        <location evidence="1">Cell membrane</location>
        <topology evidence="1">Multi-pass membrane protein</topology>
    </subcellularLocation>
</comment>
<dbReference type="PANTHER" id="PTHR12011:SF59">
    <property type="entry name" value="ADHESION G PROTEIN-COUPLED RECEPTOR L4"/>
    <property type="match status" value="1"/>
</dbReference>
<protein>
    <recommendedName>
        <fullName evidence="17">Adhesion G protein-coupled receptor L4</fullName>
    </recommendedName>
</protein>
<dbReference type="SMART" id="SM00181">
    <property type="entry name" value="EGF"/>
    <property type="match status" value="1"/>
</dbReference>
<feature type="domain" description="EGF-like" evidence="11">
    <location>
        <begin position="541"/>
        <end position="579"/>
    </location>
</feature>
<dbReference type="InterPro" id="IPR000152">
    <property type="entry name" value="EGF-type_Asp/Asn_hydroxyl_site"/>
</dbReference>
<evidence type="ECO:0000256" key="1">
    <source>
        <dbReference type="ARBA" id="ARBA00004651"/>
    </source>
</evidence>
<dbReference type="InterPro" id="IPR018097">
    <property type="entry name" value="EGF_Ca-bd_CS"/>
</dbReference>
<feature type="compositionally biased region" description="Basic and acidic residues" evidence="9">
    <location>
        <begin position="500"/>
        <end position="532"/>
    </location>
</feature>
<keyword evidence="6 10" id="KW-0472">Membrane</keyword>
<evidence type="ECO:0008006" key="17">
    <source>
        <dbReference type="Google" id="ProtNLM"/>
    </source>
</evidence>
<dbReference type="GO" id="GO:0004930">
    <property type="term" value="F:G protein-coupled receptor activity"/>
    <property type="evidence" value="ECO:0007669"/>
    <property type="project" value="InterPro"/>
</dbReference>
<keyword evidence="3 8" id="KW-0245">EGF-like domain</keyword>
<dbReference type="PROSITE" id="PS50261">
    <property type="entry name" value="G_PROTEIN_RECEP_F2_4"/>
    <property type="match status" value="1"/>
</dbReference>
<evidence type="ECO:0000313" key="16">
    <source>
        <dbReference type="Proteomes" id="UP000618051"/>
    </source>
</evidence>
<feature type="transmembrane region" description="Helical" evidence="10">
    <location>
        <begin position="962"/>
        <end position="984"/>
    </location>
</feature>
<dbReference type="GO" id="GO:0005509">
    <property type="term" value="F:calcium ion binding"/>
    <property type="evidence" value="ECO:0007669"/>
    <property type="project" value="InterPro"/>
</dbReference>
<dbReference type="SUPFAM" id="SSF57196">
    <property type="entry name" value="EGF/Laminin"/>
    <property type="match status" value="1"/>
</dbReference>
<dbReference type="InterPro" id="IPR057244">
    <property type="entry name" value="GAIN_B"/>
</dbReference>
<dbReference type="InterPro" id="IPR000742">
    <property type="entry name" value="EGF"/>
</dbReference>
<feature type="transmembrane region" description="Helical" evidence="10">
    <location>
        <begin position="1005"/>
        <end position="1026"/>
    </location>
</feature>
<dbReference type="Gene3D" id="2.60.220.50">
    <property type="match status" value="1"/>
</dbReference>
<dbReference type="CDD" id="cd00054">
    <property type="entry name" value="EGF_CA"/>
    <property type="match status" value="1"/>
</dbReference>
<evidence type="ECO:0000256" key="10">
    <source>
        <dbReference type="SAM" id="Phobius"/>
    </source>
</evidence>
<dbReference type="EMBL" id="JADDUC020000009">
    <property type="protein sequence ID" value="KAI1236723.1"/>
    <property type="molecule type" value="Genomic_DNA"/>
</dbReference>
<keyword evidence="7" id="KW-1015">Disulfide bond</keyword>
<dbReference type="InterPro" id="IPR049883">
    <property type="entry name" value="NOTCH1_EGF-like"/>
</dbReference>
<keyword evidence="5 10" id="KW-1133">Transmembrane helix</keyword>
<feature type="domain" description="G-protein coupled receptors family 2 profile 2" evidence="13">
    <location>
        <begin position="903"/>
        <end position="1055"/>
    </location>
</feature>
<feature type="domain" description="GAIN-B" evidence="12">
    <location>
        <begin position="721"/>
        <end position="892"/>
    </location>
</feature>
<keyword evidence="2" id="KW-1003">Cell membrane</keyword>
<feature type="region of interest" description="Disordered" evidence="9">
    <location>
        <begin position="1158"/>
        <end position="1182"/>
    </location>
</feature>
<feature type="transmembrane region" description="Helical" evidence="10">
    <location>
        <begin position="878"/>
        <end position="894"/>
    </location>
</feature>
<gene>
    <name evidence="15" type="ORF">IHE44_0014976</name>
    <name evidence="14" type="ORF">IHE44_014766</name>
</gene>
<dbReference type="AlphaFoldDB" id="A0A835NQM1"/>
<dbReference type="PROSITE" id="PS50221">
    <property type="entry name" value="GAIN_B"/>
    <property type="match status" value="1"/>
</dbReference>
<comment type="caution">
    <text evidence="14">The sequence shown here is derived from an EMBL/GenBank/DDBJ whole genome shotgun (WGS) entry which is preliminary data.</text>
</comment>
<evidence type="ECO:0000256" key="5">
    <source>
        <dbReference type="ARBA" id="ARBA00022989"/>
    </source>
</evidence>
<dbReference type="FunFam" id="2.60.220.50:FF:000010">
    <property type="entry name" value="adhesion G protein-coupled receptor L4 isoform X1"/>
    <property type="match status" value="1"/>
</dbReference>
<evidence type="ECO:0000259" key="11">
    <source>
        <dbReference type="PROSITE" id="PS50026"/>
    </source>
</evidence>
<feature type="transmembrane region" description="Helical" evidence="10">
    <location>
        <begin position="906"/>
        <end position="926"/>
    </location>
</feature>
<dbReference type="GO" id="GO:0005886">
    <property type="term" value="C:plasma membrane"/>
    <property type="evidence" value="ECO:0007669"/>
    <property type="project" value="UniProtKB-SubCell"/>
</dbReference>
<dbReference type="Pfam" id="PF01825">
    <property type="entry name" value="GPS"/>
    <property type="match status" value="1"/>
</dbReference>
<feature type="region of interest" description="Disordered" evidence="9">
    <location>
        <begin position="500"/>
        <end position="543"/>
    </location>
</feature>
<dbReference type="PROSITE" id="PS50026">
    <property type="entry name" value="EGF_3"/>
    <property type="match status" value="1"/>
</dbReference>
<dbReference type="EMBL" id="JADDUC010000092">
    <property type="protein sequence ID" value="KAG0119189.1"/>
    <property type="molecule type" value="Genomic_DNA"/>
</dbReference>
<dbReference type="PROSITE" id="PS01187">
    <property type="entry name" value="EGF_CA"/>
    <property type="match status" value="1"/>
</dbReference>
<dbReference type="Gene3D" id="2.10.25.10">
    <property type="entry name" value="Laminin"/>
    <property type="match status" value="1"/>
</dbReference>
<proteinExistence type="predicted"/>
<name>A0A835NQM1_9PASS</name>
<dbReference type="InterPro" id="IPR000832">
    <property type="entry name" value="GPCR_2_secretin-like"/>
</dbReference>
<dbReference type="InterPro" id="IPR046338">
    <property type="entry name" value="GAIN_dom_sf"/>
</dbReference>
<dbReference type="Pfam" id="PF07645">
    <property type="entry name" value="EGF_CA"/>
    <property type="match status" value="1"/>
</dbReference>
<keyword evidence="16" id="KW-1185">Reference proteome</keyword>
<sequence>MGRLKCNEKCTKCSSTFTNEEALQLSRIRCPCPKNDIELAWQQLPAFRKATTGSKGKLHAFCSLLNLLPEAIPGICHLIGFVIFHLNKLPVLIVQVHCIAQCCSVQEGADRGEDPRAAMHFGNKFEAGGQSSRRAVSGSYSRRATPASQKKVNRMDCGELHIWRIFAEEACEEREKKVKCSDSHDESRTSRSSTLDFMHGLSSLVEWFERFGVQNVYSLAAGCVKRKLNLVLNLVEERRGEERRGEERRGEERRGEERRGCTSFLPPLLAHGSCAWPISHGKDRLIAAYKNSLPMAGLLQCSLAAMDASVSAIVSVQSLQATQKHTRMADTPKNGQSASLLLLYSSAASAVQPAPRTGTFLLTFIYMDSKDNFDLGALHQALHSNSITNETASIPSSDFQSAGLWLLFSKLQHDLPQRCQLSGNGSKQVSCLETNIFSEYTGVVKSYEDTVPCRAATPPGTWALPLPGPDPELQHHCSFHLLKTKPRNILGTKWSPVKQAFDRPDGIGRHGSEQQQQKEEKKAGRRLPEQHRSVIHSQETNDNECENATQPCGEHANCTNTEGSYYCTCMSGFKPSNGQQIFVPNDGTSCVENPKAKCELSKDCIAEHINRTLARISHLKTPLEKLQEINKNTLGPLSPVEVVSYVEALSFSSWNTTSDSDNEALHNTTINVLVNTVNNFLQKDKITVWEALPVDNQRRSLTKLLHTAEQATLVMSQGFKKTTQLDANASDIALKVFAFDSHHMKHIHPHVYTGGDYIKISPKKRKEPHPNGTVAVVFLRYSNIGSLLSSPQNRSSKDPSEQTQTVGSALIAVAISSNPPTLYELEKITFTLKYAKTADKDIKCAFWNYSDTMNGNWATEGCELTHSNSTHISCKCNHLTHFAVLMSSVVGVIYNKGFLHKNFYVFGYVSPAVVVGISAALGYKYYGTTEVGNYPDQCCGSHLILGIVPDCSELFLVCLLDLTTNITVLNVNLLAFGVIIYKVFRHTAMLKPEVSCYENIRSCARGALALLFLLGATWIFGVLHVVQGSVVTAYLFTIFNAFQGMFIFIFLCVLSRKLSPHGHHWGQPVHGDAVTGGQDCCLQTLHLHDNPPEHPDFARSLVHGPTWNPEALELLLQNKLQDVTNEQCCIYSLSKGMGQDQVSTLPWQLLMRTPLPRDPPSVVHPAPTADLQLPSSPHSKPPAELRRMECNIWLWSESGMPVLQWGNKGAGPYNKVMKAFPPGGNNCALNSPSLRVCHAAP</sequence>
<dbReference type="Pfam" id="PF16489">
    <property type="entry name" value="GAIN"/>
    <property type="match status" value="1"/>
</dbReference>
<reference evidence="15" key="3">
    <citation type="submission" date="2022-01" db="EMBL/GenBank/DDBJ databases">
        <authorList>
            <person name="Rubenstein D.R."/>
        </authorList>
    </citation>
    <scope>NUCLEOTIDE SEQUENCE</scope>
    <source>
        <strain evidence="15">SS15</strain>
        <tissue evidence="15">Liver</tissue>
    </source>
</reference>
<dbReference type="OrthoDB" id="8191206at2759"/>
<dbReference type="InterPro" id="IPR032471">
    <property type="entry name" value="AGRL2-4_GAIN_subdom_A"/>
</dbReference>
<dbReference type="PANTHER" id="PTHR12011">
    <property type="entry name" value="ADHESION G-PROTEIN COUPLED RECEPTOR"/>
    <property type="match status" value="1"/>
</dbReference>
<reference evidence="14" key="1">
    <citation type="submission" date="2020-10" db="EMBL/GenBank/DDBJ databases">
        <title>Feather gene expression reveals the developmental basis of iridescence in African starlings.</title>
        <authorList>
            <person name="Rubenstein D.R."/>
        </authorList>
    </citation>
    <scope>NUCLEOTIDE SEQUENCE</scope>
    <source>
        <strain evidence="14">SS15</strain>
        <tissue evidence="14">Liver</tissue>
    </source>
</reference>
<reference evidence="15 16" key="2">
    <citation type="journal article" date="2021" name="J. Hered.">
        <title>Feather Gene Expression Elucidates the Developmental Basis of Plumage Iridescence in African Starlings.</title>
        <authorList>
            <person name="Rubenstein D.R."/>
            <person name="Corvelo A."/>
            <person name="MacManes M.D."/>
            <person name="Maia R."/>
            <person name="Narzisi G."/>
            <person name="Rousaki A."/>
            <person name="Vandenabeele P."/>
            <person name="Shawkey M.D."/>
            <person name="Solomon J."/>
        </authorList>
    </citation>
    <scope>NUCLEOTIDE SEQUENCE [LARGE SCALE GENOMIC DNA]</scope>
    <source>
        <strain evidence="15">SS15</strain>
    </source>
</reference>
<feature type="transmembrane region" description="Helical" evidence="10">
    <location>
        <begin position="1032"/>
        <end position="1054"/>
    </location>
</feature>
<evidence type="ECO:0000256" key="9">
    <source>
        <dbReference type="SAM" id="MobiDB-lite"/>
    </source>
</evidence>
<keyword evidence="4 10" id="KW-0812">Transmembrane</keyword>
<organism evidence="14">
    <name type="scientific">Lamprotornis superbus</name>
    <dbReference type="NCBI Taxonomy" id="245042"/>
    <lineage>
        <taxon>Eukaryota</taxon>
        <taxon>Metazoa</taxon>
        <taxon>Chordata</taxon>
        <taxon>Craniata</taxon>
        <taxon>Vertebrata</taxon>
        <taxon>Euteleostomi</taxon>
        <taxon>Archelosauria</taxon>
        <taxon>Archosauria</taxon>
        <taxon>Dinosauria</taxon>
        <taxon>Saurischia</taxon>
        <taxon>Theropoda</taxon>
        <taxon>Coelurosauria</taxon>
        <taxon>Aves</taxon>
        <taxon>Neognathae</taxon>
        <taxon>Neoaves</taxon>
        <taxon>Telluraves</taxon>
        <taxon>Australaves</taxon>
        <taxon>Passeriformes</taxon>
        <taxon>Sturnidae</taxon>
        <taxon>Lamprotornis</taxon>
    </lineage>
</organism>
<comment type="caution">
    <text evidence="8">Lacks conserved residue(s) required for the propagation of feature annotation.</text>
</comment>
<evidence type="ECO:0000256" key="8">
    <source>
        <dbReference type="PROSITE-ProRule" id="PRU00076"/>
    </source>
</evidence>
<dbReference type="InterPro" id="IPR017981">
    <property type="entry name" value="GPCR_2-like_7TM"/>
</dbReference>
<dbReference type="GO" id="GO:0007166">
    <property type="term" value="P:cell surface receptor signaling pathway"/>
    <property type="evidence" value="ECO:0007669"/>
    <property type="project" value="InterPro"/>
</dbReference>
<dbReference type="Pfam" id="PF00002">
    <property type="entry name" value="7tm_2"/>
    <property type="match status" value="1"/>
</dbReference>
<dbReference type="Proteomes" id="UP000618051">
    <property type="component" value="Unassembled WGS sequence"/>
</dbReference>
<dbReference type="SMART" id="SM00179">
    <property type="entry name" value="EGF_CA"/>
    <property type="match status" value="1"/>
</dbReference>
<feature type="region of interest" description="Disordered" evidence="9">
    <location>
        <begin position="239"/>
        <end position="258"/>
    </location>
</feature>
<evidence type="ECO:0000259" key="12">
    <source>
        <dbReference type="PROSITE" id="PS50221"/>
    </source>
</evidence>
<evidence type="ECO:0000256" key="3">
    <source>
        <dbReference type="ARBA" id="ARBA00022536"/>
    </source>
</evidence>
<accession>A0A835NQM1</accession>
<evidence type="ECO:0000259" key="13">
    <source>
        <dbReference type="PROSITE" id="PS50261"/>
    </source>
</evidence>
<dbReference type="InterPro" id="IPR000203">
    <property type="entry name" value="GPS"/>
</dbReference>